<dbReference type="GO" id="GO:0008236">
    <property type="term" value="F:serine-type peptidase activity"/>
    <property type="evidence" value="ECO:0007669"/>
    <property type="project" value="InterPro"/>
</dbReference>
<organism evidence="2 3">
    <name type="scientific">Orenia metallireducens</name>
    <dbReference type="NCBI Taxonomy" id="1413210"/>
    <lineage>
        <taxon>Bacteria</taxon>
        <taxon>Bacillati</taxon>
        <taxon>Bacillota</taxon>
        <taxon>Clostridia</taxon>
        <taxon>Halanaerobiales</taxon>
        <taxon>Halobacteroidaceae</taxon>
        <taxon>Orenia</taxon>
    </lineage>
</organism>
<dbReference type="InterPro" id="IPR029058">
    <property type="entry name" value="AB_hydrolase_fold"/>
</dbReference>
<evidence type="ECO:0000313" key="2">
    <source>
        <dbReference type="EMBL" id="OCL26940.1"/>
    </source>
</evidence>
<accession>A0A1C0A9H2</accession>
<evidence type="ECO:0000259" key="1">
    <source>
        <dbReference type="Pfam" id="PF00326"/>
    </source>
</evidence>
<feature type="domain" description="Peptidase S9 prolyl oligopeptidase catalytic" evidence="1">
    <location>
        <begin position="1"/>
        <end position="57"/>
    </location>
</feature>
<dbReference type="EMBL" id="LWDV01000008">
    <property type="protein sequence ID" value="OCL26940.1"/>
    <property type="molecule type" value="Genomic_DNA"/>
</dbReference>
<name>A0A1C0A9H2_9FIRM</name>
<evidence type="ECO:0000313" key="3">
    <source>
        <dbReference type="Proteomes" id="UP000093514"/>
    </source>
</evidence>
<reference evidence="2 3" key="2">
    <citation type="submission" date="2016-08" db="EMBL/GenBank/DDBJ databases">
        <title>Orenia metallireducens sp. nov. strain Z6, a Novel Metal-reducing Firmicute from the Deep Subsurface.</title>
        <authorList>
            <person name="Maxim B.I."/>
            <person name="Kenneth K."/>
            <person name="Flynn T.M."/>
            <person name="Oloughlin E.J."/>
            <person name="Locke R.A."/>
            <person name="Weber J.R."/>
            <person name="Egan S.M."/>
            <person name="Mackie R.I."/>
            <person name="Cann I.K."/>
        </authorList>
    </citation>
    <scope>NUCLEOTIDE SEQUENCE [LARGE SCALE GENOMIC DNA]</scope>
    <source>
        <strain evidence="2 3">Z6</strain>
    </source>
</reference>
<dbReference type="SUPFAM" id="SSF53474">
    <property type="entry name" value="alpha/beta-Hydrolases"/>
    <property type="match status" value="1"/>
</dbReference>
<dbReference type="InterPro" id="IPR001375">
    <property type="entry name" value="Peptidase_S9_cat"/>
</dbReference>
<dbReference type="RefSeq" id="WP_068716335.1">
    <property type="nucleotide sequence ID" value="NZ_LWDV01000008.1"/>
</dbReference>
<keyword evidence="3" id="KW-1185">Reference proteome</keyword>
<dbReference type="Proteomes" id="UP000093514">
    <property type="component" value="Unassembled WGS sequence"/>
</dbReference>
<dbReference type="GO" id="GO:0006508">
    <property type="term" value="P:proteolysis"/>
    <property type="evidence" value="ECO:0007669"/>
    <property type="project" value="InterPro"/>
</dbReference>
<proteinExistence type="predicted"/>
<dbReference type="OrthoDB" id="9796770at2"/>
<comment type="caution">
    <text evidence="2">The sequence shown here is derived from an EMBL/GenBank/DDBJ whole genome shotgun (WGS) entry which is preliminary data.</text>
</comment>
<gene>
    <name evidence="2" type="ORF">U472_05485</name>
</gene>
<reference evidence="3" key="1">
    <citation type="submission" date="2016-07" db="EMBL/GenBank/DDBJ databases">
        <authorList>
            <person name="Florea S."/>
            <person name="Webb J.S."/>
            <person name="Jaromczyk J."/>
            <person name="Schardl C.L."/>
        </authorList>
    </citation>
    <scope>NUCLEOTIDE SEQUENCE [LARGE SCALE GENOMIC DNA]</scope>
    <source>
        <strain evidence="3">Z6</strain>
    </source>
</reference>
<dbReference type="Gene3D" id="3.40.50.1820">
    <property type="entry name" value="alpha/beta hydrolase"/>
    <property type="match status" value="1"/>
</dbReference>
<dbReference type="AlphaFoldDB" id="A0A1C0A9H2"/>
<protein>
    <recommendedName>
        <fullName evidence="1">Peptidase S9 prolyl oligopeptidase catalytic domain-containing protein</fullName>
    </recommendedName>
</protein>
<dbReference type="Pfam" id="PF00326">
    <property type="entry name" value="Peptidase_S9"/>
    <property type="match status" value="1"/>
</dbReference>
<sequence length="60" mass="7006">MIVHGEADIEVSLLQSELLYNTLKRFDNQVELCILEGEGHTFDLINKELHQDLYTKIIDF</sequence>